<reference evidence="7" key="1">
    <citation type="submission" date="2018-05" db="EMBL/GenBank/DDBJ databases">
        <authorList>
            <person name="Li X."/>
        </authorList>
    </citation>
    <scope>NUCLEOTIDE SEQUENCE [LARGE SCALE GENOMIC DNA]</scope>
    <source>
        <strain evidence="7">HKS-05</strain>
    </source>
</reference>
<dbReference type="GO" id="GO:0043565">
    <property type="term" value="F:sequence-specific DNA binding"/>
    <property type="evidence" value="ECO:0007669"/>
    <property type="project" value="TreeGrafter"/>
</dbReference>
<organism evidence="6 7">
    <name type="scientific">Phenylobacterium hankyongense</name>
    <dbReference type="NCBI Taxonomy" id="1813876"/>
    <lineage>
        <taxon>Bacteria</taxon>
        <taxon>Pseudomonadati</taxon>
        <taxon>Pseudomonadota</taxon>
        <taxon>Alphaproteobacteria</taxon>
        <taxon>Caulobacterales</taxon>
        <taxon>Caulobacteraceae</taxon>
        <taxon>Phenylobacterium</taxon>
    </lineage>
</organism>
<dbReference type="PANTHER" id="PTHR30537">
    <property type="entry name" value="HTH-TYPE TRANSCRIPTIONAL REGULATOR"/>
    <property type="match status" value="1"/>
</dbReference>
<evidence type="ECO:0000313" key="7">
    <source>
        <dbReference type="Proteomes" id="UP000249842"/>
    </source>
</evidence>
<dbReference type="GO" id="GO:0003700">
    <property type="term" value="F:DNA-binding transcription factor activity"/>
    <property type="evidence" value="ECO:0007669"/>
    <property type="project" value="InterPro"/>
</dbReference>
<comment type="caution">
    <text evidence="6">The sequence shown here is derived from an EMBL/GenBank/DDBJ whole genome shotgun (WGS) entry which is preliminary data.</text>
</comment>
<dbReference type="RefSeq" id="WP_111456844.1">
    <property type="nucleotide sequence ID" value="NZ_QFYP01000001.1"/>
</dbReference>
<dbReference type="PROSITE" id="PS50931">
    <property type="entry name" value="HTH_LYSR"/>
    <property type="match status" value="1"/>
</dbReference>
<feature type="domain" description="HTH lysR-type" evidence="5">
    <location>
        <begin position="10"/>
        <end position="67"/>
    </location>
</feature>
<dbReference type="PANTHER" id="PTHR30537:SF3">
    <property type="entry name" value="TRANSCRIPTIONAL REGULATORY PROTEIN"/>
    <property type="match status" value="1"/>
</dbReference>
<dbReference type="Gene3D" id="3.40.190.290">
    <property type="match status" value="1"/>
</dbReference>
<accession>A0A328AZE1</accession>
<dbReference type="InterPro" id="IPR000847">
    <property type="entry name" value="LysR_HTH_N"/>
</dbReference>
<evidence type="ECO:0000313" key="6">
    <source>
        <dbReference type="EMBL" id="RAK59551.1"/>
    </source>
</evidence>
<dbReference type="InterPro" id="IPR005119">
    <property type="entry name" value="LysR_subst-bd"/>
</dbReference>
<protein>
    <submittedName>
        <fullName evidence="6">LysR family transcriptional regulator</fullName>
    </submittedName>
</protein>
<dbReference type="InterPro" id="IPR058163">
    <property type="entry name" value="LysR-type_TF_proteobact-type"/>
</dbReference>
<sequence length="327" mass="35142">MTPSSDPGAFDWNDLKAFLAVARGGSTLSASRTLGVNQTTVARRTENLEEALGVKLFERGQTGSRLTEAGRDLLADAEKVENAAVALGNHAQAHQRGLAGAIKITCTEILANAMITPAIGEFRKLYPEVHVDLLITDRALDIEAGEADLAIRSGRALPISDLVARKLADYDFALYCSRDYATRKGVPTLANLQDHDLIGGEVTLGPLPGMEWMFGHAGGKSPATRSNTMTNLMHAVRAGLGVAPLGCILADADPVLIRCSPAIETAQASSWIVTRRELKDIPRVRAFIDFLVPYVLQDSRIREAQNRALRQRVADNDEAPPALSSPA</sequence>
<keyword evidence="3" id="KW-0238">DNA-binding</keyword>
<comment type="similarity">
    <text evidence="1">Belongs to the LysR transcriptional regulatory family.</text>
</comment>
<keyword evidence="4" id="KW-0804">Transcription</keyword>
<dbReference type="SUPFAM" id="SSF53850">
    <property type="entry name" value="Periplasmic binding protein-like II"/>
    <property type="match status" value="1"/>
</dbReference>
<evidence type="ECO:0000256" key="2">
    <source>
        <dbReference type="ARBA" id="ARBA00023015"/>
    </source>
</evidence>
<evidence type="ECO:0000256" key="4">
    <source>
        <dbReference type="ARBA" id="ARBA00023163"/>
    </source>
</evidence>
<dbReference type="InterPro" id="IPR036388">
    <property type="entry name" value="WH-like_DNA-bd_sf"/>
</dbReference>
<dbReference type="InterPro" id="IPR036390">
    <property type="entry name" value="WH_DNA-bd_sf"/>
</dbReference>
<dbReference type="Gene3D" id="1.10.10.10">
    <property type="entry name" value="Winged helix-like DNA-binding domain superfamily/Winged helix DNA-binding domain"/>
    <property type="match status" value="1"/>
</dbReference>
<keyword evidence="7" id="KW-1185">Reference proteome</keyword>
<dbReference type="OrthoDB" id="9787460at2"/>
<name>A0A328AZE1_9CAUL</name>
<evidence type="ECO:0000256" key="1">
    <source>
        <dbReference type="ARBA" id="ARBA00009437"/>
    </source>
</evidence>
<dbReference type="Pfam" id="PF00126">
    <property type="entry name" value="HTH_1"/>
    <property type="match status" value="1"/>
</dbReference>
<dbReference type="CDD" id="cd08422">
    <property type="entry name" value="PBP2_CrgA_like"/>
    <property type="match status" value="1"/>
</dbReference>
<dbReference type="Pfam" id="PF03466">
    <property type="entry name" value="LysR_substrate"/>
    <property type="match status" value="1"/>
</dbReference>
<dbReference type="Proteomes" id="UP000249842">
    <property type="component" value="Unassembled WGS sequence"/>
</dbReference>
<evidence type="ECO:0000256" key="3">
    <source>
        <dbReference type="ARBA" id="ARBA00023125"/>
    </source>
</evidence>
<dbReference type="SUPFAM" id="SSF46785">
    <property type="entry name" value="Winged helix' DNA-binding domain"/>
    <property type="match status" value="1"/>
</dbReference>
<dbReference type="GO" id="GO:0006351">
    <property type="term" value="P:DNA-templated transcription"/>
    <property type="evidence" value="ECO:0007669"/>
    <property type="project" value="TreeGrafter"/>
</dbReference>
<gene>
    <name evidence="6" type="ORF">DJ021_06910</name>
</gene>
<dbReference type="EMBL" id="QFYP01000001">
    <property type="protein sequence ID" value="RAK59551.1"/>
    <property type="molecule type" value="Genomic_DNA"/>
</dbReference>
<keyword evidence="2" id="KW-0805">Transcription regulation</keyword>
<dbReference type="AlphaFoldDB" id="A0A328AZE1"/>
<proteinExistence type="inferred from homology"/>
<evidence type="ECO:0000259" key="5">
    <source>
        <dbReference type="PROSITE" id="PS50931"/>
    </source>
</evidence>